<keyword evidence="2" id="KW-0813">Transport</keyword>
<gene>
    <name evidence="4" type="ORF">IEN85_01945</name>
</gene>
<dbReference type="Pfam" id="PF01547">
    <property type="entry name" value="SBP_bac_1"/>
    <property type="match status" value="1"/>
</dbReference>
<dbReference type="GO" id="GO:0015768">
    <property type="term" value="P:maltose transport"/>
    <property type="evidence" value="ECO:0007669"/>
    <property type="project" value="TreeGrafter"/>
</dbReference>
<dbReference type="GO" id="GO:0055052">
    <property type="term" value="C:ATP-binding cassette (ABC) transporter complex, substrate-binding subunit-containing"/>
    <property type="evidence" value="ECO:0007669"/>
    <property type="project" value="TreeGrafter"/>
</dbReference>
<comment type="caution">
    <text evidence="4">The sequence shown here is derived from an EMBL/GenBank/DDBJ whole genome shotgun (WGS) entry which is preliminary data.</text>
</comment>
<keyword evidence="5" id="KW-1185">Reference proteome</keyword>
<sequence length="459" mass="52116">MSISVHQWFNKTQIALISVVALLLSSCSRIPQDRTEDGRTIVTLWTSWAGTERAGIDSVVDDFNAAQGDIFVRTLNITDPQTKIMLATAGGNPPDIAIMNNQFIAPYAENNALTPLDGLCENADIRPEHFVKTFWETATYRGRIWAVPLTCSVTTLHYNKKIFREVGYDRPPETLEELERINDLITQKRDDGSISRIGHFPLEPGWWRPEWSNWFGLGSYDGENQMLFEAEGWQQAADWLASYHQRFGKDELIKLRSGFGRFSSPQNPFFDGKVAMVLQGIWMNRFIETFAPDDFEYGVAPFPASEEADIPYFAIADADLAVIPKGADHVDEAFTFLRYLIEDGGLEKLALAHGKMTSLKAVSPDFYDKHDHPYLDVFLEIANSGYAKARPQLAQYQNYFTDTNEAANSLLYGLVTPEEGLAQIQSRQQKALDKKQLRWSRVEASYQDLWQQQIDESKN</sequence>
<dbReference type="EMBL" id="JACYFG010000003">
    <property type="protein sequence ID" value="MBD5778253.1"/>
    <property type="molecule type" value="Genomic_DNA"/>
</dbReference>
<dbReference type="AlphaFoldDB" id="A0A927F4I2"/>
<evidence type="ECO:0000256" key="3">
    <source>
        <dbReference type="ARBA" id="ARBA00022729"/>
    </source>
</evidence>
<accession>A0A927F4I2</accession>
<keyword evidence="3" id="KW-0732">Signal</keyword>
<dbReference type="SUPFAM" id="SSF53850">
    <property type="entry name" value="Periplasmic binding protein-like II"/>
    <property type="match status" value="1"/>
</dbReference>
<dbReference type="GO" id="GO:0042956">
    <property type="term" value="P:maltodextrin transmembrane transport"/>
    <property type="evidence" value="ECO:0007669"/>
    <property type="project" value="TreeGrafter"/>
</dbReference>
<organism evidence="4 5">
    <name type="scientific">Pelagicoccus enzymogenes</name>
    <dbReference type="NCBI Taxonomy" id="2773457"/>
    <lineage>
        <taxon>Bacteria</taxon>
        <taxon>Pseudomonadati</taxon>
        <taxon>Verrucomicrobiota</taxon>
        <taxon>Opitutia</taxon>
        <taxon>Puniceicoccales</taxon>
        <taxon>Pelagicoccaceae</taxon>
        <taxon>Pelagicoccus</taxon>
    </lineage>
</organism>
<dbReference type="Gene3D" id="3.40.190.10">
    <property type="entry name" value="Periplasmic binding protein-like II"/>
    <property type="match status" value="2"/>
</dbReference>
<dbReference type="CDD" id="cd14748">
    <property type="entry name" value="PBP2_UgpB"/>
    <property type="match status" value="1"/>
</dbReference>
<protein>
    <submittedName>
        <fullName evidence="4">ABC transporter substrate-binding protein</fullName>
    </submittedName>
</protein>
<dbReference type="InterPro" id="IPR006059">
    <property type="entry name" value="SBP"/>
</dbReference>
<evidence type="ECO:0000256" key="1">
    <source>
        <dbReference type="ARBA" id="ARBA00008520"/>
    </source>
</evidence>
<evidence type="ECO:0000313" key="5">
    <source>
        <dbReference type="Proteomes" id="UP000622317"/>
    </source>
</evidence>
<evidence type="ECO:0000256" key="2">
    <source>
        <dbReference type="ARBA" id="ARBA00022448"/>
    </source>
</evidence>
<evidence type="ECO:0000313" key="4">
    <source>
        <dbReference type="EMBL" id="MBD5778253.1"/>
    </source>
</evidence>
<dbReference type="GO" id="GO:1901982">
    <property type="term" value="F:maltose binding"/>
    <property type="evidence" value="ECO:0007669"/>
    <property type="project" value="TreeGrafter"/>
</dbReference>
<dbReference type="PANTHER" id="PTHR30061:SF50">
    <property type="entry name" value="MALTOSE_MALTODEXTRIN-BINDING PERIPLASMIC PROTEIN"/>
    <property type="match status" value="1"/>
</dbReference>
<proteinExistence type="inferred from homology"/>
<dbReference type="PANTHER" id="PTHR30061">
    <property type="entry name" value="MALTOSE-BINDING PERIPLASMIC PROTEIN"/>
    <property type="match status" value="1"/>
</dbReference>
<dbReference type="RefSeq" id="WP_191615388.1">
    <property type="nucleotide sequence ID" value="NZ_JACYFG010000003.1"/>
</dbReference>
<comment type="similarity">
    <text evidence="1">Belongs to the bacterial solute-binding protein 1 family.</text>
</comment>
<reference evidence="4" key="1">
    <citation type="submission" date="2020-09" db="EMBL/GenBank/DDBJ databases">
        <title>Pelagicoccus enzymogenes sp. nov. with an EPS production, isolated from marine sediment.</title>
        <authorList>
            <person name="Feng X."/>
        </authorList>
    </citation>
    <scope>NUCLEOTIDE SEQUENCE</scope>
    <source>
        <strain evidence="4">NFK12</strain>
    </source>
</reference>
<dbReference type="Proteomes" id="UP000622317">
    <property type="component" value="Unassembled WGS sequence"/>
</dbReference>
<name>A0A927F4I2_9BACT</name>